<dbReference type="PROSITE" id="PS50217">
    <property type="entry name" value="BZIP"/>
    <property type="match status" value="1"/>
</dbReference>
<dbReference type="SUPFAM" id="SSF57959">
    <property type="entry name" value="Leucine zipper domain"/>
    <property type="match status" value="1"/>
</dbReference>
<dbReference type="FunFam" id="1.20.5.170:FF:000075">
    <property type="entry name" value="BZIP transcription factor (MetR)"/>
    <property type="match status" value="1"/>
</dbReference>
<dbReference type="InterPro" id="IPR004827">
    <property type="entry name" value="bZIP"/>
</dbReference>
<reference evidence="9 10" key="1">
    <citation type="journal article" date="2017" name="Genome Announc.">
        <title>Genome sequence of the saprophytic ascomycete Epicoccum nigrum ICMP 19927 strain isolated from New Zealand.</title>
        <authorList>
            <person name="Fokin M."/>
            <person name="Fleetwood D."/>
            <person name="Weir B.S."/>
            <person name="Villas-Boas S.G."/>
        </authorList>
    </citation>
    <scope>NUCLEOTIDE SEQUENCE [LARGE SCALE GENOMIC DNA]</scope>
    <source>
        <strain evidence="9 10">ICMP 19927</strain>
    </source>
</reference>
<dbReference type="GO" id="GO:0005634">
    <property type="term" value="C:nucleus"/>
    <property type="evidence" value="ECO:0007669"/>
    <property type="project" value="UniProtKB-SubCell"/>
</dbReference>
<keyword evidence="6" id="KW-0175">Coiled coil</keyword>
<feature type="domain" description="BZIP" evidence="8">
    <location>
        <begin position="182"/>
        <end position="241"/>
    </location>
</feature>
<dbReference type="STRING" id="105696.A0A1Y2M5S3"/>
<dbReference type="CDD" id="cd14705">
    <property type="entry name" value="bZIP_Zip1"/>
    <property type="match status" value="1"/>
</dbReference>
<protein>
    <recommendedName>
        <fullName evidence="8">BZIP domain-containing protein</fullName>
    </recommendedName>
</protein>
<dbReference type="PANTHER" id="PTHR13044">
    <property type="entry name" value="ACTIVATING TRANSCRIPTION FACTOR ATF 4/5"/>
    <property type="match status" value="1"/>
</dbReference>
<feature type="compositionally biased region" description="Polar residues" evidence="7">
    <location>
        <begin position="264"/>
        <end position="279"/>
    </location>
</feature>
<evidence type="ECO:0000256" key="5">
    <source>
        <dbReference type="ARBA" id="ARBA00023242"/>
    </source>
</evidence>
<name>A0A1Y2M5S3_EPING</name>
<feature type="coiled-coil region" evidence="6">
    <location>
        <begin position="203"/>
        <end position="237"/>
    </location>
</feature>
<feature type="compositionally biased region" description="Polar residues" evidence="7">
    <location>
        <begin position="74"/>
        <end position="93"/>
    </location>
</feature>
<dbReference type="PANTHER" id="PTHR13044:SF14">
    <property type="entry name" value="CRYPTOCEPHAL, ISOFORM A"/>
    <property type="match status" value="1"/>
</dbReference>
<keyword evidence="10" id="KW-1185">Reference proteome</keyword>
<dbReference type="InParanoid" id="A0A1Y2M5S3"/>
<evidence type="ECO:0000259" key="8">
    <source>
        <dbReference type="PROSITE" id="PS50217"/>
    </source>
</evidence>
<evidence type="ECO:0000256" key="1">
    <source>
        <dbReference type="ARBA" id="ARBA00004123"/>
    </source>
</evidence>
<feature type="region of interest" description="Disordered" evidence="7">
    <location>
        <begin position="158"/>
        <end position="202"/>
    </location>
</feature>
<gene>
    <name evidence="9" type="ORF">B5807_04002</name>
</gene>
<feature type="compositionally biased region" description="Polar residues" evidence="7">
    <location>
        <begin position="163"/>
        <end position="173"/>
    </location>
</feature>
<proteinExistence type="predicted"/>
<comment type="subcellular location">
    <subcellularLocation>
        <location evidence="1">Nucleus</location>
    </subcellularLocation>
</comment>
<evidence type="ECO:0000256" key="6">
    <source>
        <dbReference type="SAM" id="Coils"/>
    </source>
</evidence>
<dbReference type="Pfam" id="PF07716">
    <property type="entry name" value="bZIP_2"/>
    <property type="match status" value="1"/>
</dbReference>
<accession>A0A1Y2M5S3</accession>
<evidence type="ECO:0000313" key="10">
    <source>
        <dbReference type="Proteomes" id="UP000193240"/>
    </source>
</evidence>
<dbReference type="EMBL" id="KZ107840">
    <property type="protein sequence ID" value="OSS51411.1"/>
    <property type="molecule type" value="Genomic_DNA"/>
</dbReference>
<keyword evidence="5" id="KW-0539">Nucleus</keyword>
<dbReference type="Gene3D" id="1.20.5.170">
    <property type="match status" value="1"/>
</dbReference>
<feature type="compositionally biased region" description="Basic and acidic residues" evidence="7">
    <location>
        <begin position="174"/>
        <end position="185"/>
    </location>
</feature>
<dbReference type="PROSITE" id="PS00036">
    <property type="entry name" value="BZIP_BASIC"/>
    <property type="match status" value="1"/>
</dbReference>
<dbReference type="GO" id="GO:0000977">
    <property type="term" value="F:RNA polymerase II transcription regulatory region sequence-specific DNA binding"/>
    <property type="evidence" value="ECO:0007669"/>
    <property type="project" value="TreeGrafter"/>
</dbReference>
<dbReference type="AlphaFoldDB" id="A0A1Y2M5S3"/>
<dbReference type="SMART" id="SM00338">
    <property type="entry name" value="BRLZ"/>
    <property type="match status" value="1"/>
</dbReference>
<keyword evidence="2" id="KW-0805">Transcription regulation</keyword>
<feature type="region of interest" description="Disordered" evidence="7">
    <location>
        <begin position="71"/>
        <end position="93"/>
    </location>
</feature>
<dbReference type="Proteomes" id="UP000193240">
    <property type="component" value="Unassembled WGS sequence"/>
</dbReference>
<dbReference type="InterPro" id="IPR046347">
    <property type="entry name" value="bZIP_sf"/>
</dbReference>
<dbReference type="OMA" id="EFDKFTD"/>
<feature type="region of interest" description="Disordered" evidence="7">
    <location>
        <begin position="241"/>
        <end position="279"/>
    </location>
</feature>
<evidence type="ECO:0000256" key="3">
    <source>
        <dbReference type="ARBA" id="ARBA00023125"/>
    </source>
</evidence>
<evidence type="ECO:0000256" key="2">
    <source>
        <dbReference type="ARBA" id="ARBA00023015"/>
    </source>
</evidence>
<evidence type="ECO:0000313" key="9">
    <source>
        <dbReference type="EMBL" id="OSS51411.1"/>
    </source>
</evidence>
<sequence>MSGYKGPRGPNVSQYIANLNQLSPVTEALAEPQPVSDDFSAFLNTDFFDINGGTNVDLTAPIDFGVDFDLKPSAQPTAENSPRQSFSAPSTKPSMDFNLNADFQFTDFSNFNAAPILDTSMPALSQPYALPAYAPPQPSAISPLGGYDDVSRKRKADDLDISSIGTPNLNNLDESARGAAEEDKRRRNTAASARFRVKKKQREQALEKTAKEMSDRVQQLEARIGQLETENTWLKSLITEKSAGKSSSSDIKALLSKHEEQKATGRSSPAHTEGVGTSS</sequence>
<organism evidence="9 10">
    <name type="scientific">Epicoccum nigrum</name>
    <name type="common">Soil fungus</name>
    <name type="synonym">Epicoccum purpurascens</name>
    <dbReference type="NCBI Taxonomy" id="105696"/>
    <lineage>
        <taxon>Eukaryota</taxon>
        <taxon>Fungi</taxon>
        <taxon>Dikarya</taxon>
        <taxon>Ascomycota</taxon>
        <taxon>Pezizomycotina</taxon>
        <taxon>Dothideomycetes</taxon>
        <taxon>Pleosporomycetidae</taxon>
        <taxon>Pleosporales</taxon>
        <taxon>Pleosporineae</taxon>
        <taxon>Didymellaceae</taxon>
        <taxon>Epicoccum</taxon>
    </lineage>
</organism>
<keyword evidence="4" id="KW-0804">Transcription</keyword>
<dbReference type="GO" id="GO:0001228">
    <property type="term" value="F:DNA-binding transcription activator activity, RNA polymerase II-specific"/>
    <property type="evidence" value="ECO:0007669"/>
    <property type="project" value="TreeGrafter"/>
</dbReference>
<evidence type="ECO:0000256" key="7">
    <source>
        <dbReference type="SAM" id="MobiDB-lite"/>
    </source>
</evidence>
<keyword evidence="3" id="KW-0238">DNA-binding</keyword>
<evidence type="ECO:0000256" key="4">
    <source>
        <dbReference type="ARBA" id="ARBA00023163"/>
    </source>
</evidence>